<accession>A0ABW4WXC7</accession>
<gene>
    <name evidence="2" type="ORF">ACFSKU_10890</name>
</gene>
<proteinExistence type="predicted"/>
<dbReference type="RefSeq" id="WP_229962640.1">
    <property type="nucleotide sequence ID" value="NZ_JAJJWI010000028.1"/>
</dbReference>
<dbReference type="InterPro" id="IPR010496">
    <property type="entry name" value="AL/BT2_dom"/>
</dbReference>
<dbReference type="Proteomes" id="UP001597369">
    <property type="component" value="Unassembled WGS sequence"/>
</dbReference>
<comment type="caution">
    <text evidence="2">The sequence shown here is derived from an EMBL/GenBank/DDBJ whole genome shotgun (WGS) entry which is preliminary data.</text>
</comment>
<feature type="domain" description="3-keto-alpha-glucoside-1,2-lyase/3-keto-2-hydroxy-glucal hydratase" evidence="1">
    <location>
        <begin position="11"/>
        <end position="184"/>
    </location>
</feature>
<keyword evidence="3" id="KW-1185">Reference proteome</keyword>
<dbReference type="Gene3D" id="2.60.120.560">
    <property type="entry name" value="Exo-inulinase, domain 1"/>
    <property type="match status" value="1"/>
</dbReference>
<dbReference type="Pfam" id="PF06439">
    <property type="entry name" value="3keto-disac_hyd"/>
    <property type="match status" value="1"/>
</dbReference>
<name>A0ABW4WXC7_9BACT</name>
<reference evidence="3" key="1">
    <citation type="journal article" date="2019" name="Int. J. Syst. Evol. Microbiol.">
        <title>The Global Catalogue of Microorganisms (GCM) 10K type strain sequencing project: providing services to taxonomists for standard genome sequencing and annotation.</title>
        <authorList>
            <consortium name="The Broad Institute Genomics Platform"/>
            <consortium name="The Broad Institute Genome Sequencing Center for Infectious Disease"/>
            <person name="Wu L."/>
            <person name="Ma J."/>
        </authorList>
    </citation>
    <scope>NUCLEOTIDE SEQUENCE [LARGE SCALE GENOMIC DNA]</scope>
    <source>
        <strain evidence="3">JCM 16545</strain>
    </source>
</reference>
<evidence type="ECO:0000313" key="2">
    <source>
        <dbReference type="EMBL" id="MFD2067389.1"/>
    </source>
</evidence>
<evidence type="ECO:0000259" key="1">
    <source>
        <dbReference type="Pfam" id="PF06439"/>
    </source>
</evidence>
<protein>
    <submittedName>
        <fullName evidence="2">DUF1080 domain-containing protein</fullName>
    </submittedName>
</protein>
<dbReference type="EMBL" id="JBHUHV010000034">
    <property type="protein sequence ID" value="MFD2067389.1"/>
    <property type="molecule type" value="Genomic_DNA"/>
</dbReference>
<organism evidence="2 3">
    <name type="scientific">Pontibacter silvestris</name>
    <dbReference type="NCBI Taxonomy" id="2305183"/>
    <lineage>
        <taxon>Bacteria</taxon>
        <taxon>Pseudomonadati</taxon>
        <taxon>Bacteroidota</taxon>
        <taxon>Cytophagia</taxon>
        <taxon>Cytophagales</taxon>
        <taxon>Hymenobacteraceae</taxon>
        <taxon>Pontibacter</taxon>
    </lineage>
</organism>
<evidence type="ECO:0000313" key="3">
    <source>
        <dbReference type="Proteomes" id="UP001597369"/>
    </source>
</evidence>
<sequence>MSTEKQKGRKALKVVKDSTVKAFDEATFIRVSGTDFKDGTIEVQVLSQLLEDAPEFARGFIGVAFRINEDNSEFECLYLRPTNARADSQVRRNHSIQYYSYPDFKFDRLRRESPEEYESYTDMALNEWITMKIVVKGKRAELFLNNNKQPSLIVNDLKHGENATGAIGLWVDIGTEGYFSNLKLYTD</sequence>